<reference evidence="2" key="1">
    <citation type="submission" date="2021-10" db="EMBL/GenBank/DDBJ databases">
        <title>De novo Genome Assembly of Clathrus columnatus (Basidiomycota, Fungi) Using Illumina and Nanopore Sequence Data.</title>
        <authorList>
            <person name="Ogiso-Tanaka E."/>
            <person name="Itagaki H."/>
            <person name="Hosoya T."/>
            <person name="Hosaka K."/>
        </authorList>
    </citation>
    <scope>NUCLEOTIDE SEQUENCE</scope>
    <source>
        <strain evidence="2">MO-923</strain>
    </source>
</reference>
<organism evidence="2 3">
    <name type="scientific">Clathrus columnatus</name>
    <dbReference type="NCBI Taxonomy" id="1419009"/>
    <lineage>
        <taxon>Eukaryota</taxon>
        <taxon>Fungi</taxon>
        <taxon>Dikarya</taxon>
        <taxon>Basidiomycota</taxon>
        <taxon>Agaricomycotina</taxon>
        <taxon>Agaricomycetes</taxon>
        <taxon>Phallomycetidae</taxon>
        <taxon>Phallales</taxon>
        <taxon>Clathraceae</taxon>
        <taxon>Clathrus</taxon>
    </lineage>
</organism>
<dbReference type="Gene3D" id="2.60.120.10">
    <property type="entry name" value="Jelly Rolls"/>
    <property type="match status" value="1"/>
</dbReference>
<keyword evidence="3" id="KW-1185">Reference proteome</keyword>
<dbReference type="Proteomes" id="UP001050691">
    <property type="component" value="Unassembled WGS sequence"/>
</dbReference>
<name>A0AAV5AMQ4_9AGAM</name>
<dbReference type="AlphaFoldDB" id="A0AAV5AMQ4"/>
<dbReference type="EMBL" id="BPWL01000011">
    <property type="protein sequence ID" value="GJJ15962.1"/>
    <property type="molecule type" value="Genomic_DNA"/>
</dbReference>
<accession>A0AAV5AMQ4</accession>
<evidence type="ECO:0008006" key="4">
    <source>
        <dbReference type="Google" id="ProtNLM"/>
    </source>
</evidence>
<feature type="signal peptide" evidence="1">
    <location>
        <begin position="1"/>
        <end position="17"/>
    </location>
</feature>
<proteinExistence type="predicted"/>
<gene>
    <name evidence="2" type="ORF">Clacol_010241</name>
</gene>
<evidence type="ECO:0000256" key="1">
    <source>
        <dbReference type="SAM" id="SignalP"/>
    </source>
</evidence>
<sequence length="163" mass="17030">MFRLLSLLITSLTLVTAHSRSPVDLTPTHVRVNALIGKHNASAFQCWEVDPPFSISAQPGTVGAKIQNLGDLKGANVVFFNQTASTNAGLHPAPAPQWVLVLSGKGVVTLPTTGQQLRLPQGDIIIANDTAEVSAIGHNTVWAAGSVAAQLPFASGSIPHTIE</sequence>
<feature type="chain" id="PRO_5043484175" description="Cupin type-1 domain-containing protein" evidence="1">
    <location>
        <begin position="18"/>
        <end position="163"/>
    </location>
</feature>
<evidence type="ECO:0000313" key="2">
    <source>
        <dbReference type="EMBL" id="GJJ15962.1"/>
    </source>
</evidence>
<protein>
    <recommendedName>
        <fullName evidence="4">Cupin type-1 domain-containing protein</fullName>
    </recommendedName>
</protein>
<evidence type="ECO:0000313" key="3">
    <source>
        <dbReference type="Proteomes" id="UP001050691"/>
    </source>
</evidence>
<dbReference type="InterPro" id="IPR014710">
    <property type="entry name" value="RmlC-like_jellyroll"/>
</dbReference>
<keyword evidence="1" id="KW-0732">Signal</keyword>
<dbReference type="SUPFAM" id="SSF51182">
    <property type="entry name" value="RmlC-like cupins"/>
    <property type="match status" value="1"/>
</dbReference>
<dbReference type="InterPro" id="IPR011051">
    <property type="entry name" value="RmlC_Cupin_sf"/>
</dbReference>
<comment type="caution">
    <text evidence="2">The sequence shown here is derived from an EMBL/GenBank/DDBJ whole genome shotgun (WGS) entry which is preliminary data.</text>
</comment>